<name>A0A9P0IJR8_APHGO</name>
<dbReference type="AlphaFoldDB" id="A0A9P0IJR8"/>
<dbReference type="Proteomes" id="UP001154329">
    <property type="component" value="Chromosome 1"/>
</dbReference>
<evidence type="ECO:0000313" key="2">
    <source>
        <dbReference type="Proteomes" id="UP001154329"/>
    </source>
</evidence>
<reference evidence="1" key="1">
    <citation type="submission" date="2022-02" db="EMBL/GenBank/DDBJ databases">
        <authorList>
            <person name="King R."/>
        </authorList>
    </citation>
    <scope>NUCLEOTIDE SEQUENCE</scope>
</reference>
<organism evidence="1 2">
    <name type="scientific">Aphis gossypii</name>
    <name type="common">Cotton aphid</name>
    <dbReference type="NCBI Taxonomy" id="80765"/>
    <lineage>
        <taxon>Eukaryota</taxon>
        <taxon>Metazoa</taxon>
        <taxon>Ecdysozoa</taxon>
        <taxon>Arthropoda</taxon>
        <taxon>Hexapoda</taxon>
        <taxon>Insecta</taxon>
        <taxon>Pterygota</taxon>
        <taxon>Neoptera</taxon>
        <taxon>Paraneoptera</taxon>
        <taxon>Hemiptera</taxon>
        <taxon>Sternorrhyncha</taxon>
        <taxon>Aphidomorpha</taxon>
        <taxon>Aphidoidea</taxon>
        <taxon>Aphididae</taxon>
        <taxon>Aphidini</taxon>
        <taxon>Aphis</taxon>
        <taxon>Aphis</taxon>
    </lineage>
</organism>
<accession>A0A9P0IJR8</accession>
<evidence type="ECO:0000313" key="1">
    <source>
        <dbReference type="EMBL" id="CAH1708838.1"/>
    </source>
</evidence>
<keyword evidence="2" id="KW-1185">Reference proteome</keyword>
<proteinExistence type="predicted"/>
<protein>
    <submittedName>
        <fullName evidence="1">Uncharacterized protein</fullName>
    </submittedName>
</protein>
<gene>
    <name evidence="1" type="ORF">APHIGO_LOCUS570</name>
</gene>
<sequence length="151" mass="17341">MYRVGEKNGKIFTHTRTGARARAGRRAGHERAHALTHTHATFADDGVSCGRRPGWGKGAEKTRARGQLCVAYVQYAYFEYIHIHMYVCSVVVGLARRRVCRHAHTYTRTRTHAHALANKLFSGAPPRYQPQNSARRRYQFFRKNINMPCRV</sequence>
<reference evidence="1" key="2">
    <citation type="submission" date="2022-10" db="EMBL/GenBank/DDBJ databases">
        <authorList>
            <consortium name="ENA_rothamsted_submissions"/>
            <consortium name="culmorum"/>
            <person name="King R."/>
        </authorList>
    </citation>
    <scope>NUCLEOTIDE SEQUENCE</scope>
</reference>
<dbReference type="EMBL" id="OU899034">
    <property type="protein sequence ID" value="CAH1708838.1"/>
    <property type="molecule type" value="Genomic_DNA"/>
</dbReference>